<accession>A0A160LK71</accession>
<dbReference type="InterPro" id="IPR000305">
    <property type="entry name" value="GIY-YIG_endonuc"/>
</dbReference>
<dbReference type="Gene3D" id="3.40.1440.10">
    <property type="entry name" value="GIY-YIG endonuclease"/>
    <property type="match status" value="1"/>
</dbReference>
<dbReference type="AlphaFoldDB" id="A0A160LK71"/>
<dbReference type="PROSITE" id="PS50164">
    <property type="entry name" value="GIY_YIG"/>
    <property type="match status" value="1"/>
</dbReference>
<dbReference type="PANTHER" id="PTHR30562">
    <property type="entry name" value="UVRC/OXIDOREDUCTASE"/>
    <property type="match status" value="1"/>
</dbReference>
<dbReference type="EMBL" id="CP013278">
    <property type="protein sequence ID" value="AND28607.1"/>
    <property type="molecule type" value="Genomic_DNA"/>
</dbReference>
<evidence type="ECO:0000256" key="2">
    <source>
        <dbReference type="SAM" id="MobiDB-lite"/>
    </source>
</evidence>
<sequence>MDFYVYRFLDVENQIIYVGKTNNIKNRMRQHFGKNGHLPEECYEQVSLVECIELDSESDMSVLELYFINKWKPVYNSSKKYSSIMSIEIDESSFCWESLEQMEYNPKGEIDALKQVADKYKNQLKEKDKEVSKLNQKVTSLTLQLDSLKTDLVSLNSQRVVRKRKSKTREFSYSEVETALSYHSDVVFLGRAFANDNKSPMYELFIYKKDGKLTIEDTVSKRVSQEDRSVLGQYWDLHMKAGYLLFKALSDEMAQKTEAALEEEKENLRKKSEERNREHEEFRRNNPNNCSAA</sequence>
<evidence type="ECO:0000313" key="3">
    <source>
        <dbReference type="EMBL" id="AND28607.1"/>
    </source>
</evidence>
<organism evidence="3">
    <name type="scientific">Bacillus thuringiensis subsp. israelensis</name>
    <dbReference type="NCBI Taxonomy" id="1430"/>
    <lineage>
        <taxon>Bacteria</taxon>
        <taxon>Bacillati</taxon>
        <taxon>Bacillota</taxon>
        <taxon>Bacilli</taxon>
        <taxon>Bacillales</taxon>
        <taxon>Bacillaceae</taxon>
        <taxon>Bacillus</taxon>
        <taxon>Bacillus cereus group</taxon>
    </lineage>
</organism>
<feature type="compositionally biased region" description="Basic and acidic residues" evidence="2">
    <location>
        <begin position="266"/>
        <end position="284"/>
    </location>
</feature>
<dbReference type="PANTHER" id="PTHR30562:SF1">
    <property type="entry name" value="UVRABC SYSTEM PROTEIN C"/>
    <property type="match status" value="1"/>
</dbReference>
<keyword evidence="3" id="KW-0614">Plasmid</keyword>
<geneLocation type="plasmid" evidence="3">
    <name>pAM65-52-3-235K</name>
</geneLocation>
<evidence type="ECO:0000256" key="1">
    <source>
        <dbReference type="SAM" id="Coils"/>
    </source>
</evidence>
<gene>
    <name evidence="3" type="ORF">ATN07_33405</name>
</gene>
<dbReference type="Pfam" id="PF01541">
    <property type="entry name" value="GIY-YIG"/>
    <property type="match status" value="1"/>
</dbReference>
<dbReference type="InterPro" id="IPR050066">
    <property type="entry name" value="UvrABC_protein_C"/>
</dbReference>
<dbReference type="InterPro" id="IPR047296">
    <property type="entry name" value="GIY-YIG_UvrC_Cho"/>
</dbReference>
<feature type="coiled-coil region" evidence="1">
    <location>
        <begin position="110"/>
        <end position="151"/>
    </location>
</feature>
<keyword evidence="1" id="KW-0175">Coiled coil</keyword>
<dbReference type="SUPFAM" id="SSF82771">
    <property type="entry name" value="GIY-YIG endonuclease"/>
    <property type="match status" value="1"/>
</dbReference>
<proteinExistence type="predicted"/>
<dbReference type="InterPro" id="IPR035901">
    <property type="entry name" value="GIY-YIG_endonuc_sf"/>
</dbReference>
<reference evidence="3" key="1">
    <citation type="journal article" date="2017" name="Res. Microbiol.">
        <title>Comparative genomics of extrachromosomal elements in Bacillus thuringiensis subsp. israelensis.</title>
        <authorList>
            <person name="Bolotin A."/>
            <person name="Gillis A."/>
            <person name="Sanchis V."/>
            <person name="Nielsen-LeRoux C."/>
            <person name="Mahillon J."/>
            <person name="Lereclus D."/>
            <person name="Sorokin A."/>
        </authorList>
    </citation>
    <scope>NUCLEOTIDE SEQUENCE</scope>
    <source>
        <strain evidence="3">AM65-52</strain>
        <plasmid evidence="3">pAM65-52-3-235K</plasmid>
    </source>
</reference>
<feature type="region of interest" description="Disordered" evidence="2">
    <location>
        <begin position="258"/>
        <end position="293"/>
    </location>
</feature>
<name>A0A160LK71_BACTI</name>
<dbReference type="GO" id="GO:0009380">
    <property type="term" value="C:excinuclease repair complex"/>
    <property type="evidence" value="ECO:0007669"/>
    <property type="project" value="TreeGrafter"/>
</dbReference>
<dbReference type="PATRIC" id="fig|1430.6.peg.2023"/>
<protein>
    <submittedName>
        <fullName evidence="3">Excinuclease ABC subunit C</fullName>
    </submittedName>
</protein>
<dbReference type="RefSeq" id="WP_014895378.1">
    <property type="nucleotide sequence ID" value="NZ_CP013278.1"/>
</dbReference>
<dbReference type="GO" id="GO:0006289">
    <property type="term" value="P:nucleotide-excision repair"/>
    <property type="evidence" value="ECO:0007669"/>
    <property type="project" value="InterPro"/>
</dbReference>
<dbReference type="CDD" id="cd10434">
    <property type="entry name" value="GIY-YIG_UvrC_Cho"/>
    <property type="match status" value="1"/>
</dbReference>
<dbReference type="SMART" id="SM00465">
    <property type="entry name" value="GIYc"/>
    <property type="match status" value="1"/>
</dbReference>